<dbReference type="EMBL" id="JAAGMN010002947">
    <property type="protein sequence ID" value="NEE10330.1"/>
    <property type="molecule type" value="Genomic_DNA"/>
</dbReference>
<accession>A0A6G3WYG1</accession>
<evidence type="ECO:0000313" key="1">
    <source>
        <dbReference type="EMBL" id="NEE10330.1"/>
    </source>
</evidence>
<proteinExistence type="predicted"/>
<dbReference type="Pfam" id="PF03752">
    <property type="entry name" value="ALF"/>
    <property type="match status" value="2"/>
</dbReference>
<name>A0A6G3WYG1_9ACTN</name>
<dbReference type="AlphaFoldDB" id="A0A6G3WYG1"/>
<gene>
    <name evidence="1" type="ORF">G3M58_28250</name>
</gene>
<dbReference type="InterPro" id="IPR005506">
    <property type="entry name" value="DUF312_ALF"/>
</dbReference>
<comment type="caution">
    <text evidence="1">The sequence shown here is derived from an EMBL/GenBank/DDBJ whole genome shotgun (WGS) entry which is preliminary data.</text>
</comment>
<reference evidence="1" key="1">
    <citation type="submission" date="2020-01" db="EMBL/GenBank/DDBJ databases">
        <title>Insect and environment-associated Actinomycetes.</title>
        <authorList>
            <person name="Currrie C."/>
            <person name="Chevrette M."/>
            <person name="Carlson C."/>
            <person name="Stubbendieck R."/>
            <person name="Wendt-Pienkowski E."/>
        </authorList>
    </citation>
    <scope>NUCLEOTIDE SEQUENCE</scope>
    <source>
        <strain evidence="1">SID7499</strain>
    </source>
</reference>
<feature type="non-terminal residue" evidence="1">
    <location>
        <position position="1"/>
    </location>
</feature>
<protein>
    <submittedName>
        <fullName evidence="1">Uncharacterized protein</fullName>
    </submittedName>
</protein>
<sequence length="93" mass="9758">VRQFLDHENEIARLSDARVETVQIFSAGGRAVREAAQTALAGSPADLTAFLTDGWKAPLEEDQRVRAVQLVSAGGPGVKAAGTKALNGTIEDV</sequence>
<feature type="non-terminal residue" evidence="1">
    <location>
        <position position="93"/>
    </location>
</feature>
<organism evidence="1">
    <name type="scientific">Streptomyces sp. SID7499</name>
    <dbReference type="NCBI Taxonomy" id="2706086"/>
    <lineage>
        <taxon>Bacteria</taxon>
        <taxon>Bacillati</taxon>
        <taxon>Actinomycetota</taxon>
        <taxon>Actinomycetes</taxon>
        <taxon>Kitasatosporales</taxon>
        <taxon>Streptomycetaceae</taxon>
        <taxon>Streptomyces</taxon>
    </lineage>
</organism>